<proteinExistence type="predicted"/>
<protein>
    <recommendedName>
        <fullName evidence="3">RNase H type-1 domain-containing protein</fullName>
    </recommendedName>
</protein>
<dbReference type="Proteomes" id="UP000828251">
    <property type="component" value="Unassembled WGS sequence"/>
</dbReference>
<keyword evidence="2" id="KW-1185">Reference proteome</keyword>
<accession>A0A9D3VR17</accession>
<evidence type="ECO:0000313" key="1">
    <source>
        <dbReference type="EMBL" id="KAH1092251.1"/>
    </source>
</evidence>
<sequence>MSDESTVGIGLALQDSCGDLVKGLSTFERVTFSPRLAKAFASRRPWLKSSHYNHIIIESDCVSTMHVLNQSIVYDSEFDY</sequence>
<comment type="caution">
    <text evidence="1">The sequence shown here is derived from an EMBL/GenBank/DDBJ whole genome shotgun (WGS) entry which is preliminary data.</text>
</comment>
<organism evidence="1 2">
    <name type="scientific">Gossypium stocksii</name>
    <dbReference type="NCBI Taxonomy" id="47602"/>
    <lineage>
        <taxon>Eukaryota</taxon>
        <taxon>Viridiplantae</taxon>
        <taxon>Streptophyta</taxon>
        <taxon>Embryophyta</taxon>
        <taxon>Tracheophyta</taxon>
        <taxon>Spermatophyta</taxon>
        <taxon>Magnoliopsida</taxon>
        <taxon>eudicotyledons</taxon>
        <taxon>Gunneridae</taxon>
        <taxon>Pentapetalae</taxon>
        <taxon>rosids</taxon>
        <taxon>malvids</taxon>
        <taxon>Malvales</taxon>
        <taxon>Malvaceae</taxon>
        <taxon>Malvoideae</taxon>
        <taxon>Gossypium</taxon>
    </lineage>
</organism>
<name>A0A9D3VR17_9ROSI</name>
<evidence type="ECO:0000313" key="2">
    <source>
        <dbReference type="Proteomes" id="UP000828251"/>
    </source>
</evidence>
<dbReference type="EMBL" id="JAIQCV010000006">
    <property type="protein sequence ID" value="KAH1092251.1"/>
    <property type="molecule type" value="Genomic_DNA"/>
</dbReference>
<dbReference type="AlphaFoldDB" id="A0A9D3VR17"/>
<dbReference type="OrthoDB" id="10275244at2759"/>
<reference evidence="1 2" key="1">
    <citation type="journal article" date="2021" name="Plant Biotechnol. J.">
        <title>Multi-omics assisted identification of the key and species-specific regulatory components of drought-tolerant mechanisms in Gossypium stocksii.</title>
        <authorList>
            <person name="Yu D."/>
            <person name="Ke L."/>
            <person name="Zhang D."/>
            <person name="Wu Y."/>
            <person name="Sun Y."/>
            <person name="Mei J."/>
            <person name="Sun J."/>
            <person name="Sun Y."/>
        </authorList>
    </citation>
    <scope>NUCLEOTIDE SEQUENCE [LARGE SCALE GENOMIC DNA]</scope>
    <source>
        <strain evidence="2">cv. E1</strain>
        <tissue evidence="1">Leaf</tissue>
    </source>
</reference>
<gene>
    <name evidence="1" type="ORF">J1N35_019508</name>
</gene>
<evidence type="ECO:0008006" key="3">
    <source>
        <dbReference type="Google" id="ProtNLM"/>
    </source>
</evidence>